<keyword evidence="8" id="KW-1185">Reference proteome</keyword>
<dbReference type="CDD" id="cd00592">
    <property type="entry name" value="HTH_MerR-like"/>
    <property type="match status" value="1"/>
</dbReference>
<reference evidence="7 8" key="1">
    <citation type="submission" date="2024-10" db="EMBL/GenBank/DDBJ databases">
        <title>The Natural Products Discovery Center: Release of the First 8490 Sequenced Strains for Exploring Actinobacteria Biosynthetic Diversity.</title>
        <authorList>
            <person name="Kalkreuter E."/>
            <person name="Kautsar S.A."/>
            <person name="Yang D."/>
            <person name="Bader C.D."/>
            <person name="Teijaro C.N."/>
            <person name="Fluegel L."/>
            <person name="Davis C.M."/>
            <person name="Simpson J.R."/>
            <person name="Lauterbach L."/>
            <person name="Steele A.D."/>
            <person name="Gui C."/>
            <person name="Meng S."/>
            <person name="Li G."/>
            <person name="Viehrig K."/>
            <person name="Ye F."/>
            <person name="Su P."/>
            <person name="Kiefer A.F."/>
            <person name="Nichols A."/>
            <person name="Cepeda A.J."/>
            <person name="Yan W."/>
            <person name="Fan B."/>
            <person name="Jiang Y."/>
            <person name="Adhikari A."/>
            <person name="Zheng C.-J."/>
            <person name="Schuster L."/>
            <person name="Cowan T.M."/>
            <person name="Smanski M.J."/>
            <person name="Chevrette M.G."/>
            <person name="De Carvalho L.P.S."/>
            <person name="Shen B."/>
        </authorList>
    </citation>
    <scope>NUCLEOTIDE SEQUENCE [LARGE SCALE GENOMIC DNA]</scope>
    <source>
        <strain evidence="7 8">NPDC001390</strain>
    </source>
</reference>
<proteinExistence type="predicted"/>
<evidence type="ECO:0000259" key="6">
    <source>
        <dbReference type="PROSITE" id="PS50937"/>
    </source>
</evidence>
<dbReference type="PANTHER" id="PTHR30204:SF69">
    <property type="entry name" value="MERR-FAMILY TRANSCRIPTIONAL REGULATOR"/>
    <property type="match status" value="1"/>
</dbReference>
<feature type="compositionally biased region" description="Basic and acidic residues" evidence="5">
    <location>
        <begin position="348"/>
        <end position="360"/>
    </location>
</feature>
<gene>
    <name evidence="7" type="ORF">ACFY1D_10165</name>
</gene>
<dbReference type="PANTHER" id="PTHR30204">
    <property type="entry name" value="REDOX-CYCLING DRUG-SENSING TRANSCRIPTIONAL ACTIVATOR SOXR"/>
    <property type="match status" value="1"/>
</dbReference>
<keyword evidence="2" id="KW-0805">Transcription regulation</keyword>
<organism evidence="7 8">
    <name type="scientific">Streptomyces bluensis</name>
    <dbReference type="NCBI Taxonomy" id="33897"/>
    <lineage>
        <taxon>Bacteria</taxon>
        <taxon>Bacillati</taxon>
        <taxon>Actinomycetota</taxon>
        <taxon>Actinomycetes</taxon>
        <taxon>Kitasatosporales</taxon>
        <taxon>Streptomycetaceae</taxon>
        <taxon>Streptomyces</taxon>
    </lineage>
</organism>
<evidence type="ECO:0000256" key="5">
    <source>
        <dbReference type="SAM" id="MobiDB-lite"/>
    </source>
</evidence>
<dbReference type="InterPro" id="IPR000551">
    <property type="entry name" value="MerR-type_HTH_dom"/>
</dbReference>
<evidence type="ECO:0000256" key="2">
    <source>
        <dbReference type="ARBA" id="ARBA00023015"/>
    </source>
</evidence>
<feature type="domain" description="HTH merR-type" evidence="6">
    <location>
        <begin position="6"/>
        <end position="75"/>
    </location>
</feature>
<dbReference type="PROSITE" id="PS50937">
    <property type="entry name" value="HTH_MERR_2"/>
    <property type="match status" value="1"/>
</dbReference>
<evidence type="ECO:0000313" key="8">
    <source>
        <dbReference type="Proteomes" id="UP001602058"/>
    </source>
</evidence>
<keyword evidence="3" id="KW-0238">DNA-binding</keyword>
<dbReference type="RefSeq" id="WP_387885265.1">
    <property type="nucleotide sequence ID" value="NZ_JBIAWJ010000003.1"/>
</dbReference>
<dbReference type="SMART" id="SM00422">
    <property type="entry name" value="HTH_MERR"/>
    <property type="match status" value="1"/>
</dbReference>
<accession>A0ABW6UHX7</accession>
<dbReference type="Pfam" id="PF13411">
    <property type="entry name" value="MerR_1"/>
    <property type="match status" value="1"/>
</dbReference>
<sequence length="360" mass="40663">MDDNELYAIGDVARRTGLSVSAIRFYSDAGVITPTGHTDAGYRLYDIQAIARLELVRTLRELDTDLDDIRRLLAGETTLRDLGMAHLALVERQMVRLQARRAVLRTIVKRHTATEQVSLMHKLVSMSDDDRDRLIDEFWNEISDSPDVHPYVKGMRECRPVLPEEPTTEQLEAWIELADLVQDDDFRHSIRELFHKGFHTAEALLARERDLATPQMREREAKRMLIYLDAGDAQRAGLPADTPHAQDIVNRLVAATAEVTGEHATEVRRRLAANDHTSRNHQPAAQAPDSWTSWTDICHWCSRSTGHQYQPRRGRRRPMNGSPRLSTLPALPAGPQRSACPLAGGVRGLDRPDRGPFRTG</sequence>
<evidence type="ECO:0000313" key="7">
    <source>
        <dbReference type="EMBL" id="MFF4521795.1"/>
    </source>
</evidence>
<dbReference type="EMBL" id="JBIAWJ010000003">
    <property type="protein sequence ID" value="MFF4521795.1"/>
    <property type="molecule type" value="Genomic_DNA"/>
</dbReference>
<dbReference type="PRINTS" id="PR00040">
    <property type="entry name" value="HTHMERR"/>
</dbReference>
<dbReference type="Proteomes" id="UP001602058">
    <property type="component" value="Unassembled WGS sequence"/>
</dbReference>
<keyword evidence="1" id="KW-0678">Repressor</keyword>
<dbReference type="InterPro" id="IPR009061">
    <property type="entry name" value="DNA-bd_dom_put_sf"/>
</dbReference>
<feature type="region of interest" description="Disordered" evidence="5">
    <location>
        <begin position="305"/>
        <end position="360"/>
    </location>
</feature>
<evidence type="ECO:0000256" key="3">
    <source>
        <dbReference type="ARBA" id="ARBA00023125"/>
    </source>
</evidence>
<protein>
    <submittedName>
        <fullName evidence="7">MerR family transcriptional regulator</fullName>
    </submittedName>
</protein>
<comment type="caution">
    <text evidence="7">The sequence shown here is derived from an EMBL/GenBank/DDBJ whole genome shotgun (WGS) entry which is preliminary data.</text>
</comment>
<keyword evidence="4" id="KW-0804">Transcription</keyword>
<evidence type="ECO:0000256" key="1">
    <source>
        <dbReference type="ARBA" id="ARBA00022491"/>
    </source>
</evidence>
<name>A0ABW6UHX7_9ACTN</name>
<dbReference type="SUPFAM" id="SSF46955">
    <property type="entry name" value="Putative DNA-binding domain"/>
    <property type="match status" value="1"/>
</dbReference>
<dbReference type="Gene3D" id="1.10.1660.10">
    <property type="match status" value="1"/>
</dbReference>
<evidence type="ECO:0000256" key="4">
    <source>
        <dbReference type="ARBA" id="ARBA00023163"/>
    </source>
</evidence>
<dbReference type="InterPro" id="IPR047057">
    <property type="entry name" value="MerR_fam"/>
</dbReference>